<dbReference type="Pfam" id="PF00834">
    <property type="entry name" value="Ribul_P_3_epim"/>
    <property type="match status" value="1"/>
</dbReference>
<evidence type="ECO:0000313" key="3">
    <source>
        <dbReference type="EMBL" id="RGQ83825.1"/>
    </source>
</evidence>
<accession>A0A412CEP0</accession>
<dbReference type="EC" id="5.1.3.1" evidence="3"/>
<sequence length="230" mass="25415">MKRKIIISPSLICADLCNLEKEVKDLSLAGMKSLHVDLIDPHFSPSMPIGIDIVKQLKAKSNMDFDVHIMSNYNEFFIKELVKMDISSITFHSEATIHVEKMLQIIKEAGIKAGIALAPATSLSTIEYVAKACDYILLMTINPGYAGGKSEEMVPYAIDKIRDCKDLLNKIGSNAQIIIDGRVSFEVMPKLIEAGADVLVAGSKSIFRKGFSYLENYQEAQNVIKKSLGE</sequence>
<dbReference type="NCBIfam" id="NF004076">
    <property type="entry name" value="PRK05581.1-4"/>
    <property type="match status" value="1"/>
</dbReference>
<dbReference type="RefSeq" id="WP_018999085.1">
    <property type="nucleotide sequence ID" value="NZ_QRTP01000010.1"/>
</dbReference>
<keyword evidence="2 3" id="KW-0413">Isomerase</keyword>
<evidence type="ECO:0000256" key="2">
    <source>
        <dbReference type="ARBA" id="ARBA00023235"/>
    </source>
</evidence>
<dbReference type="Gene3D" id="3.20.20.70">
    <property type="entry name" value="Aldolase class I"/>
    <property type="match status" value="1"/>
</dbReference>
<dbReference type="AlphaFoldDB" id="A0A412CEP0"/>
<dbReference type="SUPFAM" id="SSF51366">
    <property type="entry name" value="Ribulose-phoshate binding barrel"/>
    <property type="match status" value="1"/>
</dbReference>
<gene>
    <name evidence="3" type="ORF">DWY77_05630</name>
</gene>
<dbReference type="Proteomes" id="UP000286147">
    <property type="component" value="Unassembled WGS sequence"/>
</dbReference>
<dbReference type="GO" id="GO:0004750">
    <property type="term" value="F:D-ribulose-phosphate 3-epimerase activity"/>
    <property type="evidence" value="ECO:0007669"/>
    <property type="project" value="UniProtKB-EC"/>
</dbReference>
<dbReference type="InterPro" id="IPR011060">
    <property type="entry name" value="RibuloseP-bd_barrel"/>
</dbReference>
<dbReference type="InterPro" id="IPR000056">
    <property type="entry name" value="Ribul_P_3_epim-like"/>
</dbReference>
<proteinExistence type="predicted"/>
<comment type="caution">
    <text evidence="3">The sequence shown here is derived from an EMBL/GenBank/DDBJ whole genome shotgun (WGS) entry which is preliminary data.</text>
</comment>
<keyword evidence="1" id="KW-0479">Metal-binding</keyword>
<organism evidence="3 4">
    <name type="scientific">Megamonas rupellensis</name>
    <dbReference type="NCBI Taxonomy" id="491921"/>
    <lineage>
        <taxon>Bacteria</taxon>
        <taxon>Bacillati</taxon>
        <taxon>Bacillota</taxon>
        <taxon>Negativicutes</taxon>
        <taxon>Selenomonadales</taxon>
        <taxon>Selenomonadaceae</taxon>
        <taxon>Megamonas</taxon>
    </lineage>
</organism>
<protein>
    <submittedName>
        <fullName evidence="3">Ribulose-phosphate 3-epimerase</fullName>
        <ecNumber evidence="3">5.1.3.1</ecNumber>
    </submittedName>
</protein>
<name>A0A412CEP0_9FIRM</name>
<evidence type="ECO:0000256" key="1">
    <source>
        <dbReference type="ARBA" id="ARBA00022723"/>
    </source>
</evidence>
<evidence type="ECO:0000313" key="4">
    <source>
        <dbReference type="Proteomes" id="UP000286147"/>
    </source>
</evidence>
<dbReference type="PANTHER" id="PTHR11749">
    <property type="entry name" value="RIBULOSE-5-PHOSPHATE-3-EPIMERASE"/>
    <property type="match status" value="1"/>
</dbReference>
<reference evidence="3 4" key="1">
    <citation type="submission" date="2018-08" db="EMBL/GenBank/DDBJ databases">
        <title>A genome reference for cultivated species of the human gut microbiota.</title>
        <authorList>
            <person name="Zou Y."/>
            <person name="Xue W."/>
            <person name="Luo G."/>
        </authorList>
    </citation>
    <scope>NUCLEOTIDE SEQUENCE [LARGE SCALE GENOMIC DNA]</scope>
    <source>
        <strain evidence="3 4">AF27-12</strain>
    </source>
</reference>
<dbReference type="GO" id="GO:0005975">
    <property type="term" value="P:carbohydrate metabolic process"/>
    <property type="evidence" value="ECO:0007669"/>
    <property type="project" value="InterPro"/>
</dbReference>
<dbReference type="InterPro" id="IPR013785">
    <property type="entry name" value="Aldolase_TIM"/>
</dbReference>
<dbReference type="EMBL" id="QRTP01000010">
    <property type="protein sequence ID" value="RGQ83825.1"/>
    <property type="molecule type" value="Genomic_DNA"/>
</dbReference>
<dbReference type="CDD" id="cd00429">
    <property type="entry name" value="RPE"/>
    <property type="match status" value="1"/>
</dbReference>
<dbReference type="GO" id="GO:0046872">
    <property type="term" value="F:metal ion binding"/>
    <property type="evidence" value="ECO:0007669"/>
    <property type="project" value="UniProtKB-KW"/>
</dbReference>